<evidence type="ECO:0000256" key="16">
    <source>
        <dbReference type="ARBA" id="ARBA00048679"/>
    </source>
</evidence>
<keyword evidence="12 17" id="KW-0067">ATP-binding</keyword>
<dbReference type="CDD" id="cd14119">
    <property type="entry name" value="STKc_LKB1"/>
    <property type="match status" value="1"/>
</dbReference>
<dbReference type="InterPro" id="IPR011009">
    <property type="entry name" value="Kinase-like_dom_sf"/>
</dbReference>
<dbReference type="GO" id="GO:0035556">
    <property type="term" value="P:intracellular signal transduction"/>
    <property type="evidence" value="ECO:0007669"/>
    <property type="project" value="TreeGrafter"/>
</dbReference>
<evidence type="ECO:0000256" key="3">
    <source>
        <dbReference type="ARBA" id="ARBA00004496"/>
    </source>
</evidence>
<keyword evidence="10 17" id="KW-0547">Nucleotide-binding</keyword>
<dbReference type="Proteomes" id="UP001497623">
    <property type="component" value="Unassembled WGS sequence"/>
</dbReference>
<keyword evidence="7 18" id="KW-0723">Serine/threonine-protein kinase</keyword>
<dbReference type="InterPro" id="IPR000719">
    <property type="entry name" value="Prot_kinase_dom"/>
</dbReference>
<dbReference type="PROSITE" id="PS50011">
    <property type="entry name" value="PROTEIN_KINASE_DOM"/>
    <property type="match status" value="1"/>
</dbReference>
<gene>
    <name evidence="20" type="ORF">MNOR_LOCUS9785</name>
</gene>
<dbReference type="EMBL" id="CAXKWB010004794">
    <property type="protein sequence ID" value="CAL4075481.1"/>
    <property type="molecule type" value="Genomic_DNA"/>
</dbReference>
<reference evidence="20 21" key="1">
    <citation type="submission" date="2024-05" db="EMBL/GenBank/DDBJ databases">
        <authorList>
            <person name="Wallberg A."/>
        </authorList>
    </citation>
    <scope>NUCLEOTIDE SEQUENCE [LARGE SCALE GENOMIC DNA]</scope>
</reference>
<name>A0AAV2Q8A1_MEGNR</name>
<dbReference type="InterPro" id="IPR008271">
    <property type="entry name" value="Ser/Thr_kinase_AS"/>
</dbReference>
<dbReference type="Pfam" id="PF00069">
    <property type="entry name" value="Pkinase"/>
    <property type="match status" value="1"/>
</dbReference>
<dbReference type="FunFam" id="1.10.510.10:FF:000571">
    <property type="entry name" value="Maternal embryonic leucine zipper kinase"/>
    <property type="match status" value="1"/>
</dbReference>
<comment type="catalytic activity">
    <reaction evidence="16">
        <text>L-seryl-[protein] + ATP = O-phospho-L-seryl-[protein] + ADP + H(+)</text>
        <dbReference type="Rhea" id="RHEA:17989"/>
        <dbReference type="Rhea" id="RHEA-COMP:9863"/>
        <dbReference type="Rhea" id="RHEA-COMP:11604"/>
        <dbReference type="ChEBI" id="CHEBI:15378"/>
        <dbReference type="ChEBI" id="CHEBI:29999"/>
        <dbReference type="ChEBI" id="CHEBI:30616"/>
        <dbReference type="ChEBI" id="CHEBI:83421"/>
        <dbReference type="ChEBI" id="CHEBI:456216"/>
        <dbReference type="EC" id="2.7.11.1"/>
    </reaction>
</comment>
<keyword evidence="14" id="KW-0464">Manganese</keyword>
<feature type="non-terminal residue" evidence="20">
    <location>
        <position position="354"/>
    </location>
</feature>
<dbReference type="Gene3D" id="3.30.200.20">
    <property type="entry name" value="Phosphorylase Kinase, domain 1"/>
    <property type="match status" value="1"/>
</dbReference>
<comment type="caution">
    <text evidence="20">The sequence shown here is derived from an EMBL/GenBank/DDBJ whole genome shotgun (WGS) entry which is preliminary data.</text>
</comment>
<accession>A0AAV2Q8A1</accession>
<dbReference type="GO" id="GO:0004674">
    <property type="term" value="F:protein serine/threonine kinase activity"/>
    <property type="evidence" value="ECO:0007669"/>
    <property type="project" value="UniProtKB-KW"/>
</dbReference>
<evidence type="ECO:0000256" key="9">
    <source>
        <dbReference type="ARBA" id="ARBA00022723"/>
    </source>
</evidence>
<evidence type="ECO:0000256" key="2">
    <source>
        <dbReference type="ARBA" id="ARBA00001946"/>
    </source>
</evidence>
<evidence type="ECO:0000256" key="6">
    <source>
        <dbReference type="ARBA" id="ARBA00022490"/>
    </source>
</evidence>
<dbReference type="GO" id="GO:0030010">
    <property type="term" value="P:establishment of cell polarity"/>
    <property type="evidence" value="ECO:0007669"/>
    <property type="project" value="InterPro"/>
</dbReference>
<dbReference type="GO" id="GO:0046872">
    <property type="term" value="F:metal ion binding"/>
    <property type="evidence" value="ECO:0007669"/>
    <property type="project" value="UniProtKB-KW"/>
</dbReference>
<dbReference type="PROSITE" id="PS00107">
    <property type="entry name" value="PROTEIN_KINASE_ATP"/>
    <property type="match status" value="1"/>
</dbReference>
<evidence type="ECO:0000256" key="17">
    <source>
        <dbReference type="PROSITE-ProRule" id="PRU10141"/>
    </source>
</evidence>
<dbReference type="FunFam" id="3.30.200.20:FF:000235">
    <property type="entry name" value="serine/threonine-protein kinase STK11"/>
    <property type="match status" value="1"/>
</dbReference>
<organism evidence="20 21">
    <name type="scientific">Meganyctiphanes norvegica</name>
    <name type="common">Northern krill</name>
    <name type="synonym">Thysanopoda norvegica</name>
    <dbReference type="NCBI Taxonomy" id="48144"/>
    <lineage>
        <taxon>Eukaryota</taxon>
        <taxon>Metazoa</taxon>
        <taxon>Ecdysozoa</taxon>
        <taxon>Arthropoda</taxon>
        <taxon>Crustacea</taxon>
        <taxon>Multicrustacea</taxon>
        <taxon>Malacostraca</taxon>
        <taxon>Eumalacostraca</taxon>
        <taxon>Eucarida</taxon>
        <taxon>Euphausiacea</taxon>
        <taxon>Euphausiidae</taxon>
        <taxon>Meganyctiphanes</taxon>
    </lineage>
</organism>
<evidence type="ECO:0000313" key="21">
    <source>
        <dbReference type="Proteomes" id="UP001497623"/>
    </source>
</evidence>
<dbReference type="InterPro" id="IPR039154">
    <property type="entry name" value="LKB1_c"/>
</dbReference>
<dbReference type="GO" id="GO:0005524">
    <property type="term" value="F:ATP binding"/>
    <property type="evidence" value="ECO:0007669"/>
    <property type="project" value="UniProtKB-UniRule"/>
</dbReference>
<comment type="cofactor">
    <cofactor evidence="2">
        <name>Mg(2+)</name>
        <dbReference type="ChEBI" id="CHEBI:18420"/>
    </cofactor>
</comment>
<dbReference type="PANTHER" id="PTHR24346:SF94">
    <property type="entry name" value="NON-SPECIFIC SERINE_THREONINE PROTEIN KINASE"/>
    <property type="match status" value="1"/>
</dbReference>
<feature type="domain" description="Protein kinase" evidence="19">
    <location>
        <begin position="40"/>
        <end position="302"/>
    </location>
</feature>
<comment type="cofactor">
    <cofactor evidence="1">
        <name>Mn(2+)</name>
        <dbReference type="ChEBI" id="CHEBI:29035"/>
    </cofactor>
</comment>
<evidence type="ECO:0000256" key="4">
    <source>
        <dbReference type="ARBA" id="ARBA00009985"/>
    </source>
</evidence>
<sequence>MADQQILDYCLSGSRAKSLNVQRLAKSYIFYLEPDLVGKYVMGDKLGEGSYGKVKECLDSVSLQRRAVKIMKRKTLRRIPNGEQNVQREIQLLRRLKHKNVITLFEVYHNDEKGKIYMVMDYCVTGLQEMIDNAPEKKFPIWQAHKYFVQLVDGLEYLHSRGVVHKDIKPGNLLLTADSSLKIIDFGVAEEVDVLLGTDEINNSQGSLVFQPPEVAGGARTFPGFKVDVWSAGCTLYNITSGKYPFPFEGQNMFRLIENICSKPVVIPEELDPVLSQLLQGMLTKDPIQRMSLLSVKTHNWCRKKHVRTSEEVPIGGHDSRHSISILPYLRCHHYSEEDFQSEDEFFTEHQLNG</sequence>
<comment type="catalytic activity">
    <reaction evidence="15">
        <text>L-threonyl-[protein] + ATP = O-phospho-L-threonyl-[protein] + ADP + H(+)</text>
        <dbReference type="Rhea" id="RHEA:46608"/>
        <dbReference type="Rhea" id="RHEA-COMP:11060"/>
        <dbReference type="Rhea" id="RHEA-COMP:11605"/>
        <dbReference type="ChEBI" id="CHEBI:15378"/>
        <dbReference type="ChEBI" id="CHEBI:30013"/>
        <dbReference type="ChEBI" id="CHEBI:30616"/>
        <dbReference type="ChEBI" id="CHEBI:61977"/>
        <dbReference type="ChEBI" id="CHEBI:456216"/>
        <dbReference type="EC" id="2.7.11.1"/>
    </reaction>
</comment>
<dbReference type="SUPFAM" id="SSF56112">
    <property type="entry name" value="Protein kinase-like (PK-like)"/>
    <property type="match status" value="1"/>
</dbReference>
<dbReference type="InterPro" id="IPR017441">
    <property type="entry name" value="Protein_kinase_ATP_BS"/>
</dbReference>
<evidence type="ECO:0000256" key="5">
    <source>
        <dbReference type="ARBA" id="ARBA00012513"/>
    </source>
</evidence>
<evidence type="ECO:0000256" key="12">
    <source>
        <dbReference type="ARBA" id="ARBA00022840"/>
    </source>
</evidence>
<keyword evidence="8" id="KW-0808">Transferase</keyword>
<evidence type="ECO:0000256" key="15">
    <source>
        <dbReference type="ARBA" id="ARBA00047899"/>
    </source>
</evidence>
<evidence type="ECO:0000256" key="7">
    <source>
        <dbReference type="ARBA" id="ARBA00022527"/>
    </source>
</evidence>
<dbReference type="PROSITE" id="PS00108">
    <property type="entry name" value="PROTEIN_KINASE_ST"/>
    <property type="match status" value="1"/>
</dbReference>
<evidence type="ECO:0000256" key="1">
    <source>
        <dbReference type="ARBA" id="ARBA00001936"/>
    </source>
</evidence>
<dbReference type="GO" id="GO:0042593">
    <property type="term" value="P:glucose homeostasis"/>
    <property type="evidence" value="ECO:0007669"/>
    <property type="project" value="InterPro"/>
</dbReference>
<dbReference type="GO" id="GO:0005737">
    <property type="term" value="C:cytoplasm"/>
    <property type="evidence" value="ECO:0007669"/>
    <property type="project" value="UniProtKB-SubCell"/>
</dbReference>
<protein>
    <recommendedName>
        <fullName evidence="5">non-specific serine/threonine protein kinase</fullName>
        <ecNumber evidence="5">2.7.11.1</ecNumber>
    </recommendedName>
</protein>
<proteinExistence type="inferred from homology"/>
<evidence type="ECO:0000256" key="8">
    <source>
        <dbReference type="ARBA" id="ARBA00022679"/>
    </source>
</evidence>
<comment type="subcellular location">
    <subcellularLocation>
        <location evidence="3">Cytoplasm</location>
    </subcellularLocation>
</comment>
<dbReference type="Gene3D" id="1.10.510.10">
    <property type="entry name" value="Transferase(Phosphotransferase) domain 1"/>
    <property type="match status" value="1"/>
</dbReference>
<evidence type="ECO:0000256" key="13">
    <source>
        <dbReference type="ARBA" id="ARBA00022842"/>
    </source>
</evidence>
<dbReference type="EC" id="2.7.11.1" evidence="5"/>
<evidence type="ECO:0000256" key="18">
    <source>
        <dbReference type="RuleBase" id="RU000304"/>
    </source>
</evidence>
<keyword evidence="11" id="KW-0418">Kinase</keyword>
<evidence type="ECO:0000259" key="19">
    <source>
        <dbReference type="PROSITE" id="PS50011"/>
    </source>
</evidence>
<dbReference type="GO" id="GO:0001558">
    <property type="term" value="P:regulation of cell growth"/>
    <property type="evidence" value="ECO:0007669"/>
    <property type="project" value="InterPro"/>
</dbReference>
<dbReference type="GO" id="GO:0030295">
    <property type="term" value="F:protein kinase activator activity"/>
    <property type="evidence" value="ECO:0007669"/>
    <property type="project" value="InterPro"/>
</dbReference>
<evidence type="ECO:0000313" key="20">
    <source>
        <dbReference type="EMBL" id="CAL4075481.1"/>
    </source>
</evidence>
<evidence type="ECO:0000256" key="10">
    <source>
        <dbReference type="ARBA" id="ARBA00022741"/>
    </source>
</evidence>
<keyword evidence="6" id="KW-0963">Cytoplasm</keyword>
<feature type="binding site" evidence="17">
    <location>
        <position position="69"/>
    </location>
    <ligand>
        <name>ATP</name>
        <dbReference type="ChEBI" id="CHEBI:30616"/>
    </ligand>
</feature>
<dbReference type="PANTHER" id="PTHR24346">
    <property type="entry name" value="MAP/MICROTUBULE AFFINITY-REGULATING KINASE"/>
    <property type="match status" value="1"/>
</dbReference>
<evidence type="ECO:0000256" key="11">
    <source>
        <dbReference type="ARBA" id="ARBA00022777"/>
    </source>
</evidence>
<comment type="similarity">
    <text evidence="4">Belongs to the protein kinase superfamily. CAMK Ser/Thr protein kinase family. LKB1 subfamily.</text>
</comment>
<evidence type="ECO:0000256" key="14">
    <source>
        <dbReference type="ARBA" id="ARBA00023211"/>
    </source>
</evidence>
<keyword evidence="13" id="KW-0460">Magnesium</keyword>
<keyword evidence="9" id="KW-0479">Metal-binding</keyword>
<dbReference type="SMART" id="SM00220">
    <property type="entry name" value="S_TKc"/>
    <property type="match status" value="1"/>
</dbReference>
<keyword evidence="21" id="KW-1185">Reference proteome</keyword>
<dbReference type="AlphaFoldDB" id="A0AAV2Q8A1"/>